<dbReference type="GO" id="GO:0004332">
    <property type="term" value="F:fructose-bisphosphate aldolase activity"/>
    <property type="evidence" value="ECO:0007669"/>
    <property type="project" value="UniProtKB-EC"/>
</dbReference>
<comment type="cofactor">
    <cofactor evidence="2 3">
        <name>Zn(2+)</name>
        <dbReference type="ChEBI" id="CHEBI:29105"/>
    </cofactor>
    <text evidence="2 3">Binds 2 Zn(2+) ions per subunit. One is catalytic and the other provides a structural contribution.</text>
</comment>
<accession>A0AAJ0G1I9</accession>
<dbReference type="Proteomes" id="UP001251528">
    <property type="component" value="Unassembled WGS sequence"/>
</dbReference>
<comment type="similarity">
    <text evidence="3">Belongs to the class II fructose-bisphosphate aldolase family.</text>
</comment>
<dbReference type="CDD" id="cd00947">
    <property type="entry name" value="TBP_aldolase_IIB"/>
    <property type="match status" value="1"/>
</dbReference>
<dbReference type="SUPFAM" id="SSF51569">
    <property type="entry name" value="Aldolase"/>
    <property type="match status" value="1"/>
</dbReference>
<comment type="catalytic activity">
    <reaction evidence="3">
        <text>beta-D-fructose 1,6-bisphosphate = D-glyceraldehyde 3-phosphate + dihydroxyacetone phosphate</text>
        <dbReference type="Rhea" id="RHEA:14729"/>
        <dbReference type="ChEBI" id="CHEBI:32966"/>
        <dbReference type="ChEBI" id="CHEBI:57642"/>
        <dbReference type="ChEBI" id="CHEBI:59776"/>
        <dbReference type="EC" id="4.1.2.13"/>
    </reaction>
</comment>
<dbReference type="InterPro" id="IPR050246">
    <property type="entry name" value="Class_II_FBP_aldolase"/>
</dbReference>
<dbReference type="EC" id="4.1.2.13" evidence="3"/>
<dbReference type="AlphaFoldDB" id="A0AAJ0G1I9"/>
<dbReference type="EMBL" id="JASWJB010000022">
    <property type="protein sequence ID" value="KAK2612015.1"/>
    <property type="molecule type" value="Genomic_DNA"/>
</dbReference>
<comment type="caution">
    <text evidence="4">The sequence shown here is derived from an EMBL/GenBank/DDBJ whole genome shotgun (WGS) entry which is preliminary data.</text>
</comment>
<reference evidence="4" key="1">
    <citation type="submission" date="2023-06" db="EMBL/GenBank/DDBJ databases">
        <title>Conoideocrella luteorostrata (Hypocreales: Clavicipitaceae), a potential biocontrol fungus for elongate hemlock scale in United States Christmas tree production areas.</title>
        <authorList>
            <person name="Barrett H."/>
            <person name="Lovett B."/>
            <person name="Macias A.M."/>
            <person name="Stajich J.E."/>
            <person name="Kasson M.T."/>
        </authorList>
    </citation>
    <scope>NUCLEOTIDE SEQUENCE</scope>
    <source>
        <strain evidence="4">ARSEF 14590</strain>
    </source>
</reference>
<evidence type="ECO:0000256" key="1">
    <source>
        <dbReference type="PIRSR" id="PIRSR001359-1"/>
    </source>
</evidence>
<keyword evidence="3" id="KW-0324">Glycolysis</keyword>
<evidence type="ECO:0000256" key="2">
    <source>
        <dbReference type="PIRSR" id="PIRSR001359-3"/>
    </source>
</evidence>
<feature type="binding site" evidence="2">
    <location>
        <position position="140"/>
    </location>
    <ligand>
        <name>Zn(2+)</name>
        <dbReference type="ChEBI" id="CHEBI:29105"/>
        <label>1</label>
        <note>catalytic</note>
    </ligand>
</feature>
<dbReference type="PANTHER" id="PTHR30304">
    <property type="entry name" value="D-TAGATOSE-1,6-BISPHOSPHATE ALDOLASE"/>
    <property type="match status" value="1"/>
</dbReference>
<dbReference type="Gene3D" id="3.20.20.70">
    <property type="entry name" value="Aldolase class I"/>
    <property type="match status" value="1"/>
</dbReference>
<keyword evidence="2 3" id="KW-0862">Zinc</keyword>
<feature type="binding site" evidence="2">
    <location>
        <position position="238"/>
    </location>
    <ligand>
        <name>Zn(2+)</name>
        <dbReference type="ChEBI" id="CHEBI:29105"/>
        <label>1</label>
        <note>catalytic</note>
    </ligand>
</feature>
<comment type="pathway">
    <text evidence="3">Carbohydrate degradation; glycolysis; D-glyceraldehyde 3-phosphate and glycerone phosphate from D-glucose: step 4/4.</text>
</comment>
<sequence length="343" mass="37893">MPILATQPMRLEGREIITEENIETKYPSECRPILKPGVLLIPILNCPYMDPASCDDDWKASNSHLQILESAEKGNYGVIAAIAYNIEQIIGLVRAAEKARSPLILQFFPWAITFSDGLLIRTASDAAKRAKVPVSVHLDHAQDEDMIKNAADNLPFDSIMVDMSHFEKEENLSKTRKWVKYCHDRQIATEAEPGRIEGGEDGVIDTVGLEASKTTPEEVDQFIATGVDVLAPAFGNVHGKYGTQGPQLDFDRISQIKRQLDGRTWIALHGTNGFSADLMRACIKAGATKINVNRLVLDDYYDYVAAHAGAQKSHTKLLEESVNKVVNQTMQWMEIVGSAGKAT</sequence>
<evidence type="ECO:0000256" key="3">
    <source>
        <dbReference type="RuleBase" id="RU366023"/>
    </source>
</evidence>
<dbReference type="Pfam" id="PF01116">
    <property type="entry name" value="F_bP_aldolase"/>
    <property type="match status" value="1"/>
</dbReference>
<feature type="binding site" evidence="2">
    <location>
        <position position="192"/>
    </location>
    <ligand>
        <name>Zn(2+)</name>
        <dbReference type="ChEBI" id="CHEBI:29105"/>
        <label>2</label>
    </ligand>
</feature>
<keyword evidence="3" id="KW-0456">Lyase</keyword>
<organism evidence="4 5">
    <name type="scientific">Conoideocrella luteorostrata</name>
    <dbReference type="NCBI Taxonomy" id="1105319"/>
    <lineage>
        <taxon>Eukaryota</taxon>
        <taxon>Fungi</taxon>
        <taxon>Dikarya</taxon>
        <taxon>Ascomycota</taxon>
        <taxon>Pezizomycotina</taxon>
        <taxon>Sordariomycetes</taxon>
        <taxon>Hypocreomycetidae</taxon>
        <taxon>Hypocreales</taxon>
        <taxon>Clavicipitaceae</taxon>
        <taxon>Conoideocrella</taxon>
    </lineage>
</organism>
<protein>
    <recommendedName>
        <fullName evidence="3">Fructose-bisphosphate aldolase</fullName>
        <shortName evidence="3">FBP aldolase</shortName>
        <ecNumber evidence="3">4.1.2.13</ecNumber>
    </recommendedName>
</protein>
<dbReference type="InterPro" id="IPR000771">
    <property type="entry name" value="FBA_II"/>
</dbReference>
<evidence type="ECO:0000313" key="5">
    <source>
        <dbReference type="Proteomes" id="UP001251528"/>
    </source>
</evidence>
<dbReference type="PIRSF" id="PIRSF001359">
    <property type="entry name" value="F_bP_aldolase_II"/>
    <property type="match status" value="1"/>
</dbReference>
<comment type="function">
    <text evidence="3">Catalyzes the aldol condensation of dihydroxyacetone phosphate (DHAP or glycerone-phosphate) with glyceraldehyde 3-phosphate (G3P) to form fructose 1,6-bisphosphate (FBP) in gluconeogenesis and the reverse reaction in glycolysis.</text>
</comment>
<proteinExistence type="inferred from homology"/>
<evidence type="ECO:0000313" key="4">
    <source>
        <dbReference type="EMBL" id="KAK2612015.1"/>
    </source>
</evidence>
<feature type="binding site" evidence="2">
    <location>
        <position position="162"/>
    </location>
    <ligand>
        <name>Zn(2+)</name>
        <dbReference type="ChEBI" id="CHEBI:29105"/>
        <label>2</label>
    </ligand>
</feature>
<gene>
    <name evidence="4" type="ORF">QQS21_001980</name>
</gene>
<name>A0AAJ0G1I9_9HYPO</name>
<keyword evidence="2 3" id="KW-0479">Metal-binding</keyword>
<dbReference type="PANTHER" id="PTHR30304:SF0">
    <property type="entry name" value="D-TAGATOSE-1,6-BISPHOSPHATE ALDOLASE SUBUNIT GATY-RELATED"/>
    <property type="match status" value="1"/>
</dbReference>
<dbReference type="GO" id="GO:0006096">
    <property type="term" value="P:glycolytic process"/>
    <property type="evidence" value="ECO:0007669"/>
    <property type="project" value="UniProtKB-KW"/>
</dbReference>
<keyword evidence="5" id="KW-1185">Reference proteome</keyword>
<feature type="binding site" evidence="2">
    <location>
        <position position="269"/>
    </location>
    <ligand>
        <name>Zn(2+)</name>
        <dbReference type="ChEBI" id="CHEBI:29105"/>
        <label>1</label>
        <note>catalytic</note>
    </ligand>
</feature>
<dbReference type="GO" id="GO:0008270">
    <property type="term" value="F:zinc ion binding"/>
    <property type="evidence" value="ECO:0007669"/>
    <property type="project" value="UniProtKB-UniRule"/>
</dbReference>
<dbReference type="InterPro" id="IPR013785">
    <property type="entry name" value="Aldolase_TIM"/>
</dbReference>
<feature type="active site" description="Proton donor" evidence="1">
    <location>
        <position position="139"/>
    </location>
</feature>